<feature type="signal peptide" evidence="1">
    <location>
        <begin position="1"/>
        <end position="29"/>
    </location>
</feature>
<feature type="chain" id="PRO_5045293499" evidence="1">
    <location>
        <begin position="30"/>
        <end position="287"/>
    </location>
</feature>
<evidence type="ECO:0000256" key="1">
    <source>
        <dbReference type="SAM" id="SignalP"/>
    </source>
</evidence>
<comment type="caution">
    <text evidence="2">The sequence shown here is derived from an EMBL/GenBank/DDBJ whole genome shotgun (WGS) entry which is preliminary data.</text>
</comment>
<proteinExistence type="predicted"/>
<dbReference type="RefSeq" id="WP_301138636.1">
    <property type="nucleotide sequence ID" value="NZ_JAUHTQ010000009.1"/>
</dbReference>
<evidence type="ECO:0000313" key="2">
    <source>
        <dbReference type="EMBL" id="MDN4494336.1"/>
    </source>
</evidence>
<dbReference type="Proteomes" id="UP001172743">
    <property type="component" value="Unassembled WGS sequence"/>
</dbReference>
<gene>
    <name evidence="2" type="ORF">QYB95_12350</name>
</gene>
<protein>
    <submittedName>
        <fullName evidence="2">Uncharacterized protein</fullName>
    </submittedName>
</protein>
<dbReference type="SUPFAM" id="SSF47473">
    <property type="entry name" value="EF-hand"/>
    <property type="match status" value="1"/>
</dbReference>
<reference evidence="2" key="1">
    <citation type="submission" date="2023-07" db="EMBL/GenBank/DDBJ databases">
        <title>Ureibacillus sp. isolated from freshwater well.</title>
        <authorList>
            <person name="Kirdat K."/>
            <person name="Bhatt A."/>
            <person name="Teware R."/>
            <person name="Bhavsar Y."/>
            <person name="Yadav A."/>
        </authorList>
    </citation>
    <scope>NUCLEOTIDE SEQUENCE</scope>
    <source>
        <strain evidence="2">BA0131</strain>
    </source>
</reference>
<accession>A0ABT8GTW7</accession>
<keyword evidence="3" id="KW-1185">Reference proteome</keyword>
<dbReference type="InterPro" id="IPR011992">
    <property type="entry name" value="EF-hand-dom_pair"/>
</dbReference>
<sequence length="287" mass="30258">MNKNKLFGYVLSSALTLGVIGGYSTQAFAAMESTTNSSAAVEQASNVKASLDSDTKQKMQAIMDELKTNLAELGVDLPTKGNKDGRGDFLANLDDATKEKAQAILDQQKAGTITQEEAQTQLAALGVDLPSRGNKGGRGDFLADLDDATKEKAQAILDEQKAGTITQEEAQTQLASLGVDLPSKGNKGGHGDFLADLDDATQEKAQSILDQQKAGTITQADAQTQLAELGVDLPTKKSKGSREDFLADLDDATKEKAETLIDEAEAALAELGIEHLPFKALGSTTEE</sequence>
<organism evidence="2 3">
    <name type="scientific">Ureibacillus aquaedulcis</name>
    <dbReference type="NCBI Taxonomy" id="3058421"/>
    <lineage>
        <taxon>Bacteria</taxon>
        <taxon>Bacillati</taxon>
        <taxon>Bacillota</taxon>
        <taxon>Bacilli</taxon>
        <taxon>Bacillales</taxon>
        <taxon>Caryophanaceae</taxon>
        <taxon>Ureibacillus</taxon>
    </lineage>
</organism>
<keyword evidence="1" id="KW-0732">Signal</keyword>
<dbReference type="EMBL" id="JAUHTQ010000009">
    <property type="protein sequence ID" value="MDN4494336.1"/>
    <property type="molecule type" value="Genomic_DNA"/>
</dbReference>
<evidence type="ECO:0000313" key="3">
    <source>
        <dbReference type="Proteomes" id="UP001172743"/>
    </source>
</evidence>
<name>A0ABT8GTW7_9BACL</name>